<evidence type="ECO:0000313" key="2">
    <source>
        <dbReference type="Proteomes" id="UP000199310"/>
    </source>
</evidence>
<keyword evidence="2" id="KW-1185">Reference proteome</keyword>
<gene>
    <name evidence="1" type="ORF">SAMN04488122_1625</name>
</gene>
<dbReference type="STRING" id="29529.SAMN04488122_1625"/>
<sequence>MKQEKNISTPNPKVITILKKMIEDKKLIHDYITNGRDLSELKSKGIKFVQPI</sequence>
<proteinExistence type="predicted"/>
<accession>A0A1I0QPZ0</accession>
<organism evidence="1 2">
    <name type="scientific">Chitinophaga arvensicola</name>
    <dbReference type="NCBI Taxonomy" id="29529"/>
    <lineage>
        <taxon>Bacteria</taxon>
        <taxon>Pseudomonadati</taxon>
        <taxon>Bacteroidota</taxon>
        <taxon>Chitinophagia</taxon>
        <taxon>Chitinophagales</taxon>
        <taxon>Chitinophagaceae</taxon>
        <taxon>Chitinophaga</taxon>
    </lineage>
</organism>
<dbReference type="Proteomes" id="UP000199310">
    <property type="component" value="Unassembled WGS sequence"/>
</dbReference>
<dbReference type="EMBL" id="FOJG01000001">
    <property type="protein sequence ID" value="SEW29292.1"/>
    <property type="molecule type" value="Genomic_DNA"/>
</dbReference>
<dbReference type="AlphaFoldDB" id="A0A1I0QPZ0"/>
<evidence type="ECO:0000313" key="1">
    <source>
        <dbReference type="EMBL" id="SEW29292.1"/>
    </source>
</evidence>
<protein>
    <submittedName>
        <fullName evidence="1">Uncharacterized protein</fullName>
    </submittedName>
</protein>
<name>A0A1I0QPZ0_9BACT</name>
<reference evidence="2" key="1">
    <citation type="submission" date="2016-10" db="EMBL/GenBank/DDBJ databases">
        <authorList>
            <person name="Varghese N."/>
            <person name="Submissions S."/>
        </authorList>
    </citation>
    <scope>NUCLEOTIDE SEQUENCE [LARGE SCALE GENOMIC DNA]</scope>
    <source>
        <strain evidence="2">DSM 3695</strain>
    </source>
</reference>
<dbReference type="RefSeq" id="WP_177192078.1">
    <property type="nucleotide sequence ID" value="NZ_FOJG01000001.1"/>
</dbReference>